<gene>
    <name evidence="2" type="ORF">HSBAA_10360</name>
</gene>
<dbReference type="KEGG" id="hsr:HSBAA_10360"/>
<dbReference type="AlphaFoldDB" id="A0A455U173"/>
<name>A0A455U173_9GAMM</name>
<proteinExistence type="predicted"/>
<evidence type="ECO:0000313" key="3">
    <source>
        <dbReference type="Proteomes" id="UP000320231"/>
    </source>
</evidence>
<dbReference type="Pfam" id="PF11741">
    <property type="entry name" value="AMIN"/>
    <property type="match status" value="1"/>
</dbReference>
<sequence>MLTDIDVQPADNGGVNVDLSFTGGVPELRSYRLDSPPRVALDLAEAQSGLTNRRIKVGRHGIEQITALEGNGRTRLVVTLSEPQAFTSSVQDNHLRLTFEADSRRSPRPFSQHCFRRA</sequence>
<dbReference type="InterPro" id="IPR021731">
    <property type="entry name" value="AMIN_dom"/>
</dbReference>
<dbReference type="EMBL" id="AP019514">
    <property type="protein sequence ID" value="BBI59730.1"/>
    <property type="molecule type" value="Genomic_DNA"/>
</dbReference>
<feature type="domain" description="AMIN" evidence="1">
    <location>
        <begin position="4"/>
        <end position="98"/>
    </location>
</feature>
<organism evidence="2 3">
    <name type="scientific">Vreelandella sulfidaeris</name>
    <dbReference type="NCBI Taxonomy" id="115553"/>
    <lineage>
        <taxon>Bacteria</taxon>
        <taxon>Pseudomonadati</taxon>
        <taxon>Pseudomonadota</taxon>
        <taxon>Gammaproteobacteria</taxon>
        <taxon>Oceanospirillales</taxon>
        <taxon>Halomonadaceae</taxon>
        <taxon>Vreelandella</taxon>
    </lineage>
</organism>
<dbReference type="Gene3D" id="2.60.40.3500">
    <property type="match status" value="1"/>
</dbReference>
<evidence type="ECO:0000313" key="2">
    <source>
        <dbReference type="EMBL" id="BBI59730.1"/>
    </source>
</evidence>
<evidence type="ECO:0000259" key="1">
    <source>
        <dbReference type="Pfam" id="PF11741"/>
    </source>
</evidence>
<reference evidence="2 3" key="1">
    <citation type="journal article" date="2019" name="Microbiol. Resour. Announc.">
        <title>Complete Genome Sequence of Halomonas sulfidaeris Strain Esulfide1 Isolated from a Metal Sulfide Rock at a Depth of 2,200 Meters, Obtained Using Nanopore Sequencing.</title>
        <authorList>
            <person name="Saito M."/>
            <person name="Nishigata A."/>
            <person name="Galipon J."/>
            <person name="Arakawa K."/>
        </authorList>
    </citation>
    <scope>NUCLEOTIDE SEQUENCE [LARGE SCALE GENOMIC DNA]</scope>
    <source>
        <strain evidence="2 3">ATCC BAA-803</strain>
    </source>
</reference>
<protein>
    <recommendedName>
        <fullName evidence="1">AMIN domain-containing protein</fullName>
    </recommendedName>
</protein>
<accession>A0A455U173</accession>
<dbReference type="Proteomes" id="UP000320231">
    <property type="component" value="Chromosome"/>
</dbReference>